<dbReference type="GeneID" id="131802467"/>
<accession>A0ABM3UZ39</accession>
<keyword evidence="1" id="KW-1185">Reference proteome</keyword>
<gene>
    <name evidence="2" type="primary">LOC131802467</name>
</gene>
<evidence type="ECO:0000313" key="1">
    <source>
        <dbReference type="Proteomes" id="UP001652621"/>
    </source>
</evidence>
<dbReference type="PANTHER" id="PTHR33053:SF25">
    <property type="entry name" value="TRANSPOSASE DOMAIN-CONTAINING PROTEIN"/>
    <property type="match status" value="1"/>
</dbReference>
<dbReference type="Proteomes" id="UP001652621">
    <property type="component" value="Unplaced"/>
</dbReference>
<proteinExistence type="predicted"/>
<dbReference type="RefSeq" id="XP_058978797.1">
    <property type="nucleotide sequence ID" value="XM_059122814.1"/>
</dbReference>
<protein>
    <submittedName>
        <fullName evidence="2">Uncharacterized protein LOC131802467</fullName>
    </submittedName>
</protein>
<organism evidence="1 2">
    <name type="scientific">Musca domestica</name>
    <name type="common">House fly</name>
    <dbReference type="NCBI Taxonomy" id="7370"/>
    <lineage>
        <taxon>Eukaryota</taxon>
        <taxon>Metazoa</taxon>
        <taxon>Ecdysozoa</taxon>
        <taxon>Arthropoda</taxon>
        <taxon>Hexapoda</taxon>
        <taxon>Insecta</taxon>
        <taxon>Pterygota</taxon>
        <taxon>Neoptera</taxon>
        <taxon>Endopterygota</taxon>
        <taxon>Diptera</taxon>
        <taxon>Brachycera</taxon>
        <taxon>Muscomorpha</taxon>
        <taxon>Muscoidea</taxon>
        <taxon>Muscidae</taxon>
        <taxon>Musca</taxon>
    </lineage>
</organism>
<name>A0ABM3UZ39_MUSDO</name>
<evidence type="ECO:0000313" key="2">
    <source>
        <dbReference type="RefSeq" id="XP_058978797.1"/>
    </source>
</evidence>
<dbReference type="PANTHER" id="PTHR33053">
    <property type="entry name" value="PROTEIN, PUTATIVE-RELATED"/>
    <property type="match status" value="1"/>
</dbReference>
<sequence length="518" mass="59871">MKYIAENGIQFAEHIFSLEIRAIVCDAPAKAYICGIPSHASFHGCSKCTQVGKKIGNVLTYSTKSGDLITDDDFENRKYLEHHLVNFRNTKTPLEIIGVKMISQVSIDTMHLLDLGIMRKFILRILEGKTIVKVSKRDKICMSKKLESLKTFVPQEFVRKPRSFDDIAHWKATEFRQFLLYTGIFVFKDLIPDDTYYVFLLLHCACRLLLCPKSYHNNLEPAKQLLRRTKDIHWKAYEYKDKSTYKLIREDPTTKLQRLNNNIIAELHKKDIITKWEKSKLTSIAAAAPDLYGLPKIHKENIPLRPIASSINVPCYNLAQYIDLFVHNFPIVFGDSSVSYNIHTLLHLVDSIRDIGLMSGSSAYDFENYLQTMGKYVKKPTNILQQIFKRVQYESYFIDIPSQGFRTMKNKGVCYYFNKCLYTSKKPDNFCCIKPYIPIEIQRFEEEGEEKFVIGKRLTNIISYLKEPMDSMNIGICCADVSSLGDVEKFSILEINFKFMCISHNDNVNLLPILHSCL</sequence>
<reference evidence="2" key="1">
    <citation type="submission" date="2025-08" db="UniProtKB">
        <authorList>
            <consortium name="RefSeq"/>
        </authorList>
    </citation>
    <scope>IDENTIFICATION</scope>
    <source>
        <strain evidence="2">Aabys</strain>
        <tissue evidence="2">Whole body</tissue>
    </source>
</reference>